<comment type="caution">
    <text evidence="8">The sequence shown here is derived from an EMBL/GenBank/DDBJ whole genome shotgun (WGS) entry which is preliminary data.</text>
</comment>
<keyword evidence="5" id="KW-0735">Signal-anchor</keyword>
<evidence type="ECO:0000256" key="3">
    <source>
        <dbReference type="ARBA" id="ARBA00022676"/>
    </source>
</evidence>
<keyword evidence="6" id="KW-0333">Golgi apparatus</keyword>
<evidence type="ECO:0000256" key="6">
    <source>
        <dbReference type="ARBA" id="ARBA00023034"/>
    </source>
</evidence>
<evidence type="ECO:0000313" key="9">
    <source>
        <dbReference type="Proteomes" id="UP000327013"/>
    </source>
</evidence>
<dbReference type="InterPro" id="IPR008630">
    <property type="entry name" value="Glyco_trans_34"/>
</dbReference>
<feature type="coiled-coil region" evidence="7">
    <location>
        <begin position="270"/>
        <end position="297"/>
    </location>
</feature>
<keyword evidence="9" id="KW-1185">Reference proteome</keyword>
<keyword evidence="4" id="KW-0808">Transferase</keyword>
<evidence type="ECO:0000313" key="8">
    <source>
        <dbReference type="EMBL" id="KAB8556627.1"/>
    </source>
</evidence>
<accession>A0A5N6L298</accession>
<keyword evidence="3" id="KW-0328">Glycosyltransferase</keyword>
<name>A0A5N6L298_9ROSI</name>
<dbReference type="EMBL" id="VIBQ01000062">
    <property type="protein sequence ID" value="KAB8556627.1"/>
    <property type="molecule type" value="Genomic_DNA"/>
</dbReference>
<evidence type="ECO:0000256" key="2">
    <source>
        <dbReference type="ARBA" id="ARBA00005664"/>
    </source>
</evidence>
<dbReference type="PANTHER" id="PTHR31306">
    <property type="entry name" value="ALPHA-1,6-MANNOSYLTRANSFERASE MNN11-RELATED"/>
    <property type="match status" value="1"/>
</dbReference>
<dbReference type="PANTHER" id="PTHR31306:SF8">
    <property type="entry name" value="GLYCOSYLTRANSFERASE FAMILY 34 PROTEIN"/>
    <property type="match status" value="1"/>
</dbReference>
<dbReference type="Gene3D" id="3.90.550.10">
    <property type="entry name" value="Spore Coat Polysaccharide Biosynthesis Protein SpsA, Chain A"/>
    <property type="match status" value="1"/>
</dbReference>
<dbReference type="GO" id="GO:0016757">
    <property type="term" value="F:glycosyltransferase activity"/>
    <property type="evidence" value="ECO:0007669"/>
    <property type="project" value="UniProtKB-KW"/>
</dbReference>
<dbReference type="OrthoDB" id="407658at2759"/>
<dbReference type="Proteomes" id="UP000327013">
    <property type="component" value="Unassembled WGS sequence"/>
</dbReference>
<evidence type="ECO:0000256" key="7">
    <source>
        <dbReference type="SAM" id="Coils"/>
    </source>
</evidence>
<sequence length="337" mass="39546">MLYGETPNPLYERAVRSHRLHNERWNYPMFVLREQIAGGYWNKPSYLMSLIVQELAKPKSERLEWLMWVDADLILINPSIPVSVFLPPTHLFPDVHFLGNRDQNGLNTGTFFLHVHEWSVKMLAKAIAFPMYRTEIDLGVSMDQEAMAHVFNDTTPYVPKTSQDWDRLHEAENELDVKERTKRRNLRSSVGGTNGEILYQPRVWYNTYEWHHAYEGKKGNLLVHFPGLEDDRWRHMSDWLDVVENTPTKWDVPLEQTMYPDEVKDYYTGLAEASKTLKQADELAKAHENEADQREAVQYLKDQAEELRTLLHFGSDRMKSMKEKVEHVKTLFPNEGT</sequence>
<comment type="subcellular location">
    <subcellularLocation>
        <location evidence="1">Golgi apparatus membrane</location>
        <topology evidence="1">Single-pass type II membrane protein</topology>
    </subcellularLocation>
</comment>
<comment type="similarity">
    <text evidence="2">Belongs to the glycosyltransferase 34 family.</text>
</comment>
<evidence type="ECO:0008006" key="10">
    <source>
        <dbReference type="Google" id="ProtNLM"/>
    </source>
</evidence>
<evidence type="ECO:0000256" key="1">
    <source>
        <dbReference type="ARBA" id="ARBA00004323"/>
    </source>
</evidence>
<proteinExistence type="inferred from homology"/>
<organism evidence="8 9">
    <name type="scientific">Carpinus fangiana</name>
    <dbReference type="NCBI Taxonomy" id="176857"/>
    <lineage>
        <taxon>Eukaryota</taxon>
        <taxon>Viridiplantae</taxon>
        <taxon>Streptophyta</taxon>
        <taxon>Embryophyta</taxon>
        <taxon>Tracheophyta</taxon>
        <taxon>Spermatophyta</taxon>
        <taxon>Magnoliopsida</taxon>
        <taxon>eudicotyledons</taxon>
        <taxon>Gunneridae</taxon>
        <taxon>Pentapetalae</taxon>
        <taxon>rosids</taxon>
        <taxon>fabids</taxon>
        <taxon>Fagales</taxon>
        <taxon>Betulaceae</taxon>
        <taxon>Carpinus</taxon>
    </lineage>
</organism>
<dbReference type="AlphaFoldDB" id="A0A5N6L298"/>
<dbReference type="InterPro" id="IPR029044">
    <property type="entry name" value="Nucleotide-diphossugar_trans"/>
</dbReference>
<evidence type="ECO:0000256" key="5">
    <source>
        <dbReference type="ARBA" id="ARBA00022968"/>
    </source>
</evidence>
<dbReference type="GO" id="GO:0006487">
    <property type="term" value="P:protein N-linked glycosylation"/>
    <property type="evidence" value="ECO:0007669"/>
    <property type="project" value="TreeGrafter"/>
</dbReference>
<keyword evidence="5" id="KW-0812">Transmembrane</keyword>
<evidence type="ECO:0000256" key="4">
    <source>
        <dbReference type="ARBA" id="ARBA00022679"/>
    </source>
</evidence>
<reference evidence="8 9" key="1">
    <citation type="submission" date="2019-06" db="EMBL/GenBank/DDBJ databases">
        <title>A chromosomal-level reference genome of Carpinus fangiana (Coryloideae, Betulaceae).</title>
        <authorList>
            <person name="Yang X."/>
            <person name="Wang Z."/>
            <person name="Zhang L."/>
            <person name="Hao G."/>
            <person name="Liu J."/>
            <person name="Yang Y."/>
        </authorList>
    </citation>
    <scope>NUCLEOTIDE SEQUENCE [LARGE SCALE GENOMIC DNA]</scope>
    <source>
        <strain evidence="8">Cfa_2016G</strain>
        <tissue evidence="8">Leaf</tissue>
    </source>
</reference>
<gene>
    <name evidence="8" type="ORF">FH972_025663</name>
</gene>
<keyword evidence="7" id="KW-0175">Coiled coil</keyword>
<dbReference type="GO" id="GO:0000139">
    <property type="term" value="C:Golgi membrane"/>
    <property type="evidence" value="ECO:0007669"/>
    <property type="project" value="UniProtKB-SubCell"/>
</dbReference>
<protein>
    <recommendedName>
        <fullName evidence="10">Glycosyltransferase family 34 protein</fullName>
    </recommendedName>
</protein>